<name>A0A0S2KLJ4_9BACT</name>
<reference evidence="3" key="1">
    <citation type="submission" date="2015-11" db="EMBL/GenBank/DDBJ databases">
        <authorList>
            <person name="Holder M.E."/>
            <person name="Ajami N.J."/>
            <person name="Petrosino J.F."/>
        </authorList>
    </citation>
    <scope>NUCLEOTIDE SEQUENCE [LARGE SCALE GENOMIC DNA]</scope>
    <source>
        <strain evidence="3">F0113</strain>
    </source>
</reference>
<evidence type="ECO:0000256" key="1">
    <source>
        <dbReference type="SAM" id="MobiDB-lite"/>
    </source>
</evidence>
<keyword evidence="3" id="KW-1185">Reference proteome</keyword>
<dbReference type="AlphaFoldDB" id="A0A0S2KLJ4"/>
<evidence type="ECO:0000313" key="3">
    <source>
        <dbReference type="Proteomes" id="UP000056252"/>
    </source>
</evidence>
<protein>
    <submittedName>
        <fullName evidence="2">Uncharacterized protein</fullName>
    </submittedName>
</protein>
<dbReference type="KEGG" id="peo:AS203_08830"/>
<organism evidence="2 3">
    <name type="scientific">Hoylesella enoeca</name>
    <dbReference type="NCBI Taxonomy" id="76123"/>
    <lineage>
        <taxon>Bacteria</taxon>
        <taxon>Pseudomonadati</taxon>
        <taxon>Bacteroidota</taxon>
        <taxon>Bacteroidia</taxon>
        <taxon>Bacteroidales</taxon>
        <taxon>Prevotellaceae</taxon>
        <taxon>Hoylesella</taxon>
    </lineage>
</organism>
<dbReference type="EMBL" id="CP013195">
    <property type="protein sequence ID" value="ALO49178.1"/>
    <property type="molecule type" value="Genomic_DNA"/>
</dbReference>
<gene>
    <name evidence="2" type="ORF">AS203_08830</name>
</gene>
<feature type="compositionally biased region" description="Polar residues" evidence="1">
    <location>
        <begin position="40"/>
        <end position="55"/>
    </location>
</feature>
<accession>A0A0S2KLJ4</accession>
<proteinExistence type="predicted"/>
<dbReference type="STRING" id="76123.AS203_08830"/>
<evidence type="ECO:0000313" key="2">
    <source>
        <dbReference type="EMBL" id="ALO49178.1"/>
    </source>
</evidence>
<feature type="region of interest" description="Disordered" evidence="1">
    <location>
        <begin position="40"/>
        <end position="104"/>
    </location>
</feature>
<sequence length="258" mass="28294">MYAAPGIRELACVCPRCGTPFTYTIPDDAVRHAGDKVSENSLANGESQDAEQLNVNHPAINGKSVDEKPFSATQKAVNRESNRELPSAEAPQMELTPLGEQSTVEGESPRSGCFKWVILLVIGVLAGVFFAAKSCRNDKSYTAEDIYTNTASAEDSNTSTIVKDSASKDPFTEIHPEKAPDWIQGTWSVDTEFGHITVEIKGDRISETSDGETAHGRFYYEASRLNCDYGDGSIIIYKLDETRRLIDAGDGMFMHRVE</sequence>
<dbReference type="Proteomes" id="UP000056252">
    <property type="component" value="Chromosome"/>
</dbReference>